<evidence type="ECO:0000313" key="1">
    <source>
        <dbReference type="EMBL" id="MBB4866850.1"/>
    </source>
</evidence>
<dbReference type="Proteomes" id="UP000566995">
    <property type="component" value="Unassembled WGS sequence"/>
</dbReference>
<dbReference type="RefSeq" id="WP_184595757.1">
    <property type="nucleotide sequence ID" value="NZ_JACHLI010000032.1"/>
</dbReference>
<reference evidence="1 2" key="1">
    <citation type="submission" date="2020-08" db="EMBL/GenBank/DDBJ databases">
        <title>Functional genomics of gut bacteria from endangered species of beetles.</title>
        <authorList>
            <person name="Carlos-Shanley C."/>
        </authorList>
    </citation>
    <scope>NUCLEOTIDE SEQUENCE [LARGE SCALE GENOMIC DNA]</scope>
    <source>
        <strain evidence="1 2">S00179</strain>
    </source>
</reference>
<dbReference type="AlphaFoldDB" id="A0A7W7KQT5"/>
<accession>A0A7W7KQT5</accession>
<sequence>MYRTSRDRKVDSILSQLEKSGFTIQAGKQRILALLTNGGTAFVKAGIVDCCLRMVGDHLDIDLSPMPPRAGQPHGYLVRATVGG</sequence>
<proteinExistence type="predicted"/>
<protein>
    <submittedName>
        <fullName evidence="1">Uncharacterized protein</fullName>
    </submittedName>
</protein>
<organism evidence="1 2">
    <name type="scientific">Pseudomonas nitroreducens</name>
    <dbReference type="NCBI Taxonomy" id="46680"/>
    <lineage>
        <taxon>Bacteria</taxon>
        <taxon>Pseudomonadati</taxon>
        <taxon>Pseudomonadota</taxon>
        <taxon>Gammaproteobacteria</taxon>
        <taxon>Pseudomonadales</taxon>
        <taxon>Pseudomonadaceae</taxon>
        <taxon>Pseudomonas</taxon>
    </lineage>
</organism>
<name>A0A7W7KQT5_PSENT</name>
<gene>
    <name evidence="1" type="ORF">HNP46_005757</name>
</gene>
<evidence type="ECO:0000313" key="2">
    <source>
        <dbReference type="Proteomes" id="UP000566995"/>
    </source>
</evidence>
<comment type="caution">
    <text evidence="1">The sequence shown here is derived from an EMBL/GenBank/DDBJ whole genome shotgun (WGS) entry which is preliminary data.</text>
</comment>
<dbReference type="EMBL" id="JACHLI010000032">
    <property type="protein sequence ID" value="MBB4866850.1"/>
    <property type="molecule type" value="Genomic_DNA"/>
</dbReference>